<evidence type="ECO:0000256" key="1">
    <source>
        <dbReference type="ARBA" id="ARBA00023015"/>
    </source>
</evidence>
<organism evidence="5 6">
    <name type="scientific">Pedobacter steynii</name>
    <dbReference type="NCBI Taxonomy" id="430522"/>
    <lineage>
        <taxon>Bacteria</taxon>
        <taxon>Pseudomonadati</taxon>
        <taxon>Bacteroidota</taxon>
        <taxon>Sphingobacteriia</taxon>
        <taxon>Sphingobacteriales</taxon>
        <taxon>Sphingobacteriaceae</taxon>
        <taxon>Pedobacter</taxon>
    </lineage>
</organism>
<keyword evidence="1" id="KW-0805">Transcription regulation</keyword>
<evidence type="ECO:0000259" key="4">
    <source>
        <dbReference type="PROSITE" id="PS51118"/>
    </source>
</evidence>
<dbReference type="Gene3D" id="1.10.10.10">
    <property type="entry name" value="Winged helix-like DNA-binding domain superfamily/Winged helix DNA-binding domain"/>
    <property type="match status" value="1"/>
</dbReference>
<dbReference type="OrthoDB" id="9797599at2"/>
<dbReference type="SUPFAM" id="SSF46785">
    <property type="entry name" value="Winged helix' DNA-binding domain"/>
    <property type="match status" value="1"/>
</dbReference>
<evidence type="ECO:0000313" key="5">
    <source>
        <dbReference type="EMBL" id="AOM80514.1"/>
    </source>
</evidence>
<keyword evidence="3" id="KW-0804">Transcription</keyword>
<feature type="domain" description="HTH hxlR-type" evidence="4">
    <location>
        <begin position="13"/>
        <end position="111"/>
    </location>
</feature>
<dbReference type="InterPro" id="IPR036388">
    <property type="entry name" value="WH-like_DNA-bd_sf"/>
</dbReference>
<dbReference type="KEGG" id="psty:BFS30_27160"/>
<protein>
    <submittedName>
        <fullName evidence="5">MarR family transcriptional regulator</fullName>
    </submittedName>
</protein>
<dbReference type="InterPro" id="IPR002577">
    <property type="entry name" value="HTH_HxlR"/>
</dbReference>
<keyword evidence="2" id="KW-0238">DNA-binding</keyword>
<dbReference type="GO" id="GO:0003677">
    <property type="term" value="F:DNA binding"/>
    <property type="evidence" value="ECO:0007669"/>
    <property type="project" value="UniProtKB-KW"/>
</dbReference>
<dbReference type="InterPro" id="IPR036390">
    <property type="entry name" value="WH_DNA-bd_sf"/>
</dbReference>
<dbReference type="EMBL" id="CP017141">
    <property type="protein sequence ID" value="AOM80514.1"/>
    <property type="molecule type" value="Genomic_DNA"/>
</dbReference>
<proteinExistence type="predicted"/>
<reference evidence="5 6" key="1">
    <citation type="submission" date="2016-08" db="EMBL/GenBank/DDBJ databases">
        <authorList>
            <person name="Seilhamer J.J."/>
        </authorList>
    </citation>
    <scope>NUCLEOTIDE SEQUENCE [LARGE SCALE GENOMIC DNA]</scope>
    <source>
        <strain evidence="5 6">DX4</strain>
    </source>
</reference>
<name>A0A1D7QPC6_9SPHI</name>
<dbReference type="RefSeq" id="WP_069382172.1">
    <property type="nucleotide sequence ID" value="NZ_CP017141.1"/>
</dbReference>
<keyword evidence="6" id="KW-1185">Reference proteome</keyword>
<accession>A0A1D7QPC6</accession>
<dbReference type="AlphaFoldDB" id="A0A1D7QPC6"/>
<evidence type="ECO:0000256" key="3">
    <source>
        <dbReference type="ARBA" id="ARBA00023163"/>
    </source>
</evidence>
<evidence type="ECO:0000313" key="6">
    <source>
        <dbReference type="Proteomes" id="UP000094313"/>
    </source>
</evidence>
<dbReference type="PROSITE" id="PS51118">
    <property type="entry name" value="HTH_HXLR"/>
    <property type="match status" value="1"/>
</dbReference>
<dbReference type="PANTHER" id="PTHR33204:SF29">
    <property type="entry name" value="TRANSCRIPTIONAL REGULATOR"/>
    <property type="match status" value="1"/>
</dbReference>
<sequence>MKDFIHQNKIYYSPVEFAMAHIGGVWKMPIILCLGTQALRYGELKERIKHISDKMLITQLRELEERGMLSRTAYREKPPRVDYQLTERGVQALPVIHQLHKYGQTLMQLEGINT</sequence>
<dbReference type="Proteomes" id="UP000094313">
    <property type="component" value="Chromosome"/>
</dbReference>
<evidence type="ECO:0000256" key="2">
    <source>
        <dbReference type="ARBA" id="ARBA00023125"/>
    </source>
</evidence>
<gene>
    <name evidence="5" type="ORF">BFS30_27160</name>
</gene>
<dbReference type="PANTHER" id="PTHR33204">
    <property type="entry name" value="TRANSCRIPTIONAL REGULATOR, MARR FAMILY"/>
    <property type="match status" value="1"/>
</dbReference>
<dbReference type="Pfam" id="PF01638">
    <property type="entry name" value="HxlR"/>
    <property type="match status" value="1"/>
</dbReference>